<dbReference type="GO" id="GO:0006006">
    <property type="term" value="P:glucose metabolic process"/>
    <property type="evidence" value="ECO:0007669"/>
    <property type="project" value="UniProtKB-KW"/>
</dbReference>
<dbReference type="STRING" id="555500.I215_06762"/>
<sequence>MVFSIGSCKEKNKSQTTEIKGSSQNVSDKGALKKVSGGTDNLVFYVGTYTDGESQGIYTYALNSDGELEKLKLVAESDNPSYLAFSKDRKFLLAVNEIKNEEGVGMVSSFKIQGDSLVLINQQSSAGAHPCFIAVNDLNYVITANYSSGNTGLLKLNDNGNLSEVLDTQQHTGKGSHKRQDAPHAHSVWFYPSQMDVVAVDLGTNQLWFSSIDSSSNTLQTKSPETLGLNPGDGPRHLAIHPNKKWIYVLNELSSTVTLITHDEPDGFVKAKSTSMLPNDFNKENTGADIHISNDGRFLYASNRGHNSIVIYEIRDHGELIVVGHEPVRGDGPRNFSLSPDGSFLLVANQHSNNIISFKRDSDTGLLEFVDEIQAPNPVCLLF</sequence>
<dbReference type="InterPro" id="IPR015943">
    <property type="entry name" value="WD40/YVTN_repeat-like_dom_sf"/>
</dbReference>
<dbReference type="Proteomes" id="UP000007364">
    <property type="component" value="Unassembled WGS sequence"/>
</dbReference>
<comment type="caution">
    <text evidence="3">The sequence shown here is derived from an EMBL/GenBank/DDBJ whole genome shotgun (WGS) entry which is preliminary data.</text>
</comment>
<dbReference type="eggNOG" id="COG2706">
    <property type="taxonomic scope" value="Bacteria"/>
</dbReference>
<dbReference type="PATRIC" id="fig|555500.3.peg.1401"/>
<dbReference type="InterPro" id="IPR050282">
    <property type="entry name" value="Cycloisomerase_2"/>
</dbReference>
<dbReference type="AlphaFoldDB" id="K2PSS4"/>
<dbReference type="Gene3D" id="2.130.10.10">
    <property type="entry name" value="YVTN repeat-like/Quinoprotein amine dehydrogenase"/>
    <property type="match status" value="1"/>
</dbReference>
<name>K2PSS4_9FLAO</name>
<evidence type="ECO:0000313" key="3">
    <source>
        <dbReference type="EMBL" id="EKF55635.1"/>
    </source>
</evidence>
<evidence type="ECO:0000313" key="4">
    <source>
        <dbReference type="Proteomes" id="UP000007364"/>
    </source>
</evidence>
<dbReference type="InterPro" id="IPR019405">
    <property type="entry name" value="Lactonase_7-beta_prop"/>
</dbReference>
<keyword evidence="2" id="KW-0313">Glucose metabolism</keyword>
<comment type="similarity">
    <text evidence="1">Belongs to the cycloisomerase 2 family.</text>
</comment>
<accession>K2PSS4</accession>
<dbReference type="PANTHER" id="PTHR30344">
    <property type="entry name" value="6-PHOSPHOGLUCONOLACTONASE-RELATED"/>
    <property type="match status" value="1"/>
</dbReference>
<keyword evidence="4" id="KW-1185">Reference proteome</keyword>
<dbReference type="PANTHER" id="PTHR30344:SF1">
    <property type="entry name" value="6-PHOSPHOGLUCONOLACTONASE"/>
    <property type="match status" value="1"/>
</dbReference>
<evidence type="ECO:0000256" key="2">
    <source>
        <dbReference type="ARBA" id="ARBA00022526"/>
    </source>
</evidence>
<keyword evidence="2" id="KW-0119">Carbohydrate metabolism</keyword>
<dbReference type="GO" id="GO:0005829">
    <property type="term" value="C:cytosol"/>
    <property type="evidence" value="ECO:0007669"/>
    <property type="project" value="TreeGrafter"/>
</dbReference>
<reference evidence="3 4" key="1">
    <citation type="journal article" date="2012" name="J. Bacteriol.">
        <title>Genome Sequence of Galbibacter marinum Type Strain ck-I2-15.</title>
        <authorList>
            <person name="Lai Q."/>
            <person name="Li C."/>
            <person name="Shao Z."/>
        </authorList>
    </citation>
    <scope>NUCLEOTIDE SEQUENCE [LARGE SCALE GENOMIC DNA]</scope>
    <source>
        <strain evidence="4">ck-I2-15</strain>
    </source>
</reference>
<proteinExistence type="inferred from homology"/>
<protein>
    <submittedName>
        <fullName evidence="3">6-phosphogluconolactonase</fullName>
    </submittedName>
</protein>
<dbReference type="InterPro" id="IPR011048">
    <property type="entry name" value="Haem_d1_sf"/>
</dbReference>
<dbReference type="GO" id="GO:0017057">
    <property type="term" value="F:6-phosphogluconolactonase activity"/>
    <property type="evidence" value="ECO:0007669"/>
    <property type="project" value="TreeGrafter"/>
</dbReference>
<gene>
    <name evidence="3" type="ORF">I215_06762</name>
</gene>
<dbReference type="Pfam" id="PF10282">
    <property type="entry name" value="Lactonase"/>
    <property type="match status" value="1"/>
</dbReference>
<dbReference type="EMBL" id="AMSG01000006">
    <property type="protein sequence ID" value="EKF55635.1"/>
    <property type="molecule type" value="Genomic_DNA"/>
</dbReference>
<evidence type="ECO:0000256" key="1">
    <source>
        <dbReference type="ARBA" id="ARBA00005564"/>
    </source>
</evidence>
<dbReference type="SUPFAM" id="SSF51004">
    <property type="entry name" value="C-terminal (heme d1) domain of cytochrome cd1-nitrite reductase"/>
    <property type="match status" value="1"/>
</dbReference>
<organism evidence="3 4">
    <name type="scientific">Galbibacter marinus</name>
    <dbReference type="NCBI Taxonomy" id="555500"/>
    <lineage>
        <taxon>Bacteria</taxon>
        <taxon>Pseudomonadati</taxon>
        <taxon>Bacteroidota</taxon>
        <taxon>Flavobacteriia</taxon>
        <taxon>Flavobacteriales</taxon>
        <taxon>Flavobacteriaceae</taxon>
        <taxon>Galbibacter</taxon>
    </lineage>
</organism>